<feature type="domain" description="RSE1/DDB1/CPSF1 first beta-propeller" evidence="16">
    <location>
        <begin position="15"/>
        <end position="348"/>
    </location>
</feature>
<sequence>MSYNYVVTAQKPTAVNGCVTGHFTSAEDLNLLIAKNTRLEIYVVTAEGLRPVKEVGMYGKTTVMELFRPKGESKDLLFILTAKYNACILEYKQNGDSIDIITRAHGNVQDRIGRPSETGIIGIIDPECRMIGLRLYDGLFKVIPLDRENKELKAFNIRLEELQVIDVKFLYGCQAPTICFVYQDPQGRHVKTYEVSLREKEFNKGPWKQENVEAEASMVIAVPEPFGGAIIIGQESITYHNGDKYLAIAPPIIKQSTIVCHNRVDPNGSRYLLGDMEGRLFMLLLEKEEQMDGTVTLKDLRVELLGETSIAECLTYLDNGVVFVGSRLGDSQLVKLNVDSNEQGSYVVAMETFTNLGPIVDMCVVDLERQGQGQLVTCSGAFKEGSLRIIRNGIGIHEHASIDLPGIKGVGGVGSTPGDRQHLRNSSLLRVLMLNGEEVEETELTGFVDDQQTFFCGNVAHQQLIQITSASVRLVSQEPKALVSEWKEPNGKNISVASCNSNQVVVAVGRALYYLEIRPQELRQISCTEMEHEVACLDITPLGDSNGMSPLCAIGLWTDISARILKLPSFELLHKEMLGGEIIPRSILMTTFESSHYLLCALGDGALFYFGLSLETGDLFPSFPFFWERFSLSHLFSLNPGLTFRSLSTTNVFACSDRPTVIYSSNHKLVFSNVNLKEVNYMCPLNSDGYPDSLALANNSTLTIGTIDEIQKLHIRTVPLYESPRKICYQEVSQCFGVLSSRIEVQDASGGTTALRPSASTQALSSSVSTSKLFSSSTAPHETSFGEEVEVHNLLIIDQHTFEVLHAHQFLQNEYALSLVSCKLGKDPNTYFIVGTAMVYPEEAEPKQGRIVVFHYSDGKLQSLAEKEVKGAVYSMVEFNGKLLASINSTVRLYEWTAEKELRTECNHYNNIMALYLKTKGDFILVGDLMRSVLLLAYKPMEGNFEEIARDFNPNWMSAVEILDDDNFLGAENAFNLFVCQKDSAATTDEERQHLQEVGLSHLGEFVNVFCHGSLVMQNLGETSTPTQGSVLFGTVNGMIGLVTSLSESWYNLLLDMQNRLNKVIKSVGKIDSTWRSFHTERKTEPATGFIDGDLIESFLDISRPKMQEVVANLQIDDGSGMKREATVDDLIKIVEELTRIH</sequence>
<dbReference type="GO" id="GO:0005634">
    <property type="term" value="C:nucleus"/>
    <property type="evidence" value="ECO:0007669"/>
    <property type="project" value="UniProtKB-SubCell"/>
</dbReference>
<reference evidence="18" key="1">
    <citation type="submission" date="2025-08" db="UniProtKB">
        <authorList>
            <consortium name="Ensembl"/>
        </authorList>
    </citation>
    <scope>IDENTIFICATION</scope>
</reference>
<dbReference type="FunFam" id="2.130.10.10:FF:002576">
    <property type="entry name" value="DNA damage-binding protein 1"/>
    <property type="match status" value="1"/>
</dbReference>
<feature type="domain" description="RSE1/DDB1/CPSF1 C-terminal" evidence="15">
    <location>
        <begin position="793"/>
        <end position="1101"/>
    </location>
</feature>
<dbReference type="GO" id="GO:0006281">
    <property type="term" value="P:DNA repair"/>
    <property type="evidence" value="ECO:0007669"/>
    <property type="project" value="UniProtKB-KW"/>
</dbReference>
<dbReference type="Pfam" id="PF23726">
    <property type="entry name" value="Beta-prop_RSE1_2nd"/>
    <property type="match status" value="1"/>
</dbReference>
<dbReference type="AlphaFoldDB" id="A0A8C5TAS2"/>
<dbReference type="Ensembl" id="ENSMCST00000004289.1">
    <property type="protein sequence ID" value="ENSMCSP00000004192.1"/>
    <property type="gene ID" value="ENSMCSG00000002817.1"/>
</dbReference>
<dbReference type="FunFam" id="2.130.10.10:FF:000070">
    <property type="entry name" value="DNA damage-binding protein 1"/>
    <property type="match status" value="1"/>
</dbReference>
<proteinExistence type="inferred from homology"/>
<name>A0A8C5TAS2_9PASS</name>
<dbReference type="GO" id="GO:0048511">
    <property type="term" value="P:rhythmic process"/>
    <property type="evidence" value="ECO:0007669"/>
    <property type="project" value="UniProtKB-KW"/>
</dbReference>
<evidence type="ECO:0000256" key="5">
    <source>
        <dbReference type="ARBA" id="ARBA00014577"/>
    </source>
</evidence>
<evidence type="ECO:0000256" key="1">
    <source>
        <dbReference type="ARBA" id="ARBA00004123"/>
    </source>
</evidence>
<keyword evidence="8" id="KW-0227">DNA damage</keyword>
<dbReference type="FunFam" id="1.10.150.910:FF:000001">
    <property type="entry name" value="DNA damage-binding protein 1"/>
    <property type="match status" value="1"/>
</dbReference>
<keyword evidence="12" id="KW-0234">DNA repair</keyword>
<evidence type="ECO:0000256" key="8">
    <source>
        <dbReference type="ARBA" id="ARBA00022763"/>
    </source>
</evidence>
<keyword evidence="19" id="KW-1185">Reference proteome</keyword>
<keyword evidence="11" id="KW-0238">DNA-binding</keyword>
<dbReference type="OrthoDB" id="433457at2759"/>
<dbReference type="InterPro" id="IPR004871">
    <property type="entry name" value="RSE1/DDB1/CPSF1_C"/>
</dbReference>
<evidence type="ECO:0000256" key="11">
    <source>
        <dbReference type="ARBA" id="ARBA00023125"/>
    </source>
</evidence>
<keyword evidence="13" id="KW-0539">Nucleus</keyword>
<keyword evidence="9" id="KW-0833">Ubl conjugation pathway</keyword>
<evidence type="ECO:0000313" key="19">
    <source>
        <dbReference type="Proteomes" id="UP000694560"/>
    </source>
</evidence>
<evidence type="ECO:0000256" key="14">
    <source>
        <dbReference type="ARBA" id="ARBA00031668"/>
    </source>
</evidence>
<dbReference type="UniPathway" id="UPA00143"/>
<dbReference type="Pfam" id="PF03178">
    <property type="entry name" value="CPSF_A"/>
    <property type="match status" value="1"/>
</dbReference>
<comment type="subcellular location">
    <subcellularLocation>
        <location evidence="2">Cytoplasm</location>
    </subcellularLocation>
    <subcellularLocation>
        <location evidence="1">Nucleus</location>
    </subcellularLocation>
</comment>
<evidence type="ECO:0000256" key="6">
    <source>
        <dbReference type="ARBA" id="ARBA00022490"/>
    </source>
</evidence>
<reference evidence="18" key="2">
    <citation type="submission" date="2025-09" db="UniProtKB">
        <authorList>
            <consortium name="Ensembl"/>
        </authorList>
    </citation>
    <scope>IDENTIFICATION</scope>
</reference>
<evidence type="ECO:0000256" key="12">
    <source>
        <dbReference type="ARBA" id="ARBA00023204"/>
    </source>
</evidence>
<dbReference type="InterPro" id="IPR058543">
    <property type="entry name" value="Beta-prop_RSE1/DDB1/CPSF1_2nd"/>
</dbReference>
<evidence type="ECO:0000259" key="16">
    <source>
        <dbReference type="Pfam" id="PF10433"/>
    </source>
</evidence>
<evidence type="ECO:0000256" key="10">
    <source>
        <dbReference type="ARBA" id="ARBA00023108"/>
    </source>
</evidence>
<dbReference type="Proteomes" id="UP000694560">
    <property type="component" value="Unplaced"/>
</dbReference>
<evidence type="ECO:0000256" key="7">
    <source>
        <dbReference type="ARBA" id="ARBA00022737"/>
    </source>
</evidence>
<evidence type="ECO:0000256" key="4">
    <source>
        <dbReference type="ARBA" id="ARBA00007453"/>
    </source>
</evidence>
<evidence type="ECO:0000256" key="3">
    <source>
        <dbReference type="ARBA" id="ARBA00004906"/>
    </source>
</evidence>
<dbReference type="InterPro" id="IPR036322">
    <property type="entry name" value="WD40_repeat_dom_sf"/>
</dbReference>
<dbReference type="GO" id="GO:0005737">
    <property type="term" value="C:cytoplasm"/>
    <property type="evidence" value="ECO:0007669"/>
    <property type="project" value="UniProtKB-SubCell"/>
</dbReference>
<evidence type="ECO:0000259" key="17">
    <source>
        <dbReference type="Pfam" id="PF23726"/>
    </source>
</evidence>
<evidence type="ECO:0000256" key="2">
    <source>
        <dbReference type="ARBA" id="ARBA00004496"/>
    </source>
</evidence>
<protein>
    <recommendedName>
        <fullName evidence="5">DNA damage-binding protein 1</fullName>
    </recommendedName>
    <alternativeName>
        <fullName evidence="14">Damage-specific DNA-binding protein 1</fullName>
    </alternativeName>
</protein>
<keyword evidence="6" id="KW-0963">Cytoplasm</keyword>
<dbReference type="GO" id="GO:0016567">
    <property type="term" value="P:protein ubiquitination"/>
    <property type="evidence" value="ECO:0007669"/>
    <property type="project" value="UniProtKB-UniPathway"/>
</dbReference>
<comment type="pathway">
    <text evidence="3">Protein modification; protein ubiquitination.</text>
</comment>
<dbReference type="SUPFAM" id="SSF50978">
    <property type="entry name" value="WD40 repeat-like"/>
    <property type="match status" value="1"/>
</dbReference>
<dbReference type="PANTHER" id="PTHR10644">
    <property type="entry name" value="DNA REPAIR/RNA PROCESSING CPSF FAMILY"/>
    <property type="match status" value="1"/>
</dbReference>
<comment type="similarity">
    <text evidence="4">Belongs to the DDB1 family.</text>
</comment>
<accession>A0A8C5TAS2</accession>
<keyword evidence="10" id="KW-0090">Biological rhythms</keyword>
<dbReference type="GO" id="GO:0003677">
    <property type="term" value="F:DNA binding"/>
    <property type="evidence" value="ECO:0007669"/>
    <property type="project" value="UniProtKB-KW"/>
</dbReference>
<dbReference type="InterPro" id="IPR015943">
    <property type="entry name" value="WD40/YVTN_repeat-like_dom_sf"/>
</dbReference>
<organism evidence="18 19">
    <name type="scientific">Malurus cyaneus samueli</name>
    <dbReference type="NCBI Taxonomy" id="2593467"/>
    <lineage>
        <taxon>Eukaryota</taxon>
        <taxon>Metazoa</taxon>
        <taxon>Chordata</taxon>
        <taxon>Craniata</taxon>
        <taxon>Vertebrata</taxon>
        <taxon>Euteleostomi</taxon>
        <taxon>Archelosauria</taxon>
        <taxon>Archosauria</taxon>
        <taxon>Dinosauria</taxon>
        <taxon>Saurischia</taxon>
        <taxon>Theropoda</taxon>
        <taxon>Coelurosauria</taxon>
        <taxon>Aves</taxon>
        <taxon>Neognathae</taxon>
        <taxon>Neoaves</taxon>
        <taxon>Telluraves</taxon>
        <taxon>Australaves</taxon>
        <taxon>Passeriformes</taxon>
        <taxon>Meliphagoidea</taxon>
        <taxon>Maluridae</taxon>
        <taxon>Malurus</taxon>
    </lineage>
</organism>
<dbReference type="InterPro" id="IPR050358">
    <property type="entry name" value="RSE1/DDB1/CFT1"/>
</dbReference>
<dbReference type="Pfam" id="PF10433">
    <property type="entry name" value="Beta-prop_RSE1_1st"/>
    <property type="match status" value="1"/>
</dbReference>
<dbReference type="Gene3D" id="2.130.10.10">
    <property type="entry name" value="YVTN repeat-like/Quinoprotein amine dehydrogenase"/>
    <property type="match status" value="3"/>
</dbReference>
<evidence type="ECO:0000256" key="13">
    <source>
        <dbReference type="ARBA" id="ARBA00023242"/>
    </source>
</evidence>
<keyword evidence="7" id="KW-0677">Repeat</keyword>
<evidence type="ECO:0000313" key="18">
    <source>
        <dbReference type="Ensembl" id="ENSMCSP00000004192.1"/>
    </source>
</evidence>
<evidence type="ECO:0000256" key="9">
    <source>
        <dbReference type="ARBA" id="ARBA00022786"/>
    </source>
</evidence>
<evidence type="ECO:0000259" key="15">
    <source>
        <dbReference type="Pfam" id="PF03178"/>
    </source>
</evidence>
<dbReference type="InterPro" id="IPR018846">
    <property type="entry name" value="Beta-prop_RSE1/DDB1/CPSF1_1st"/>
</dbReference>
<dbReference type="Gene3D" id="1.10.150.910">
    <property type="match status" value="1"/>
</dbReference>
<feature type="domain" description="RSE1/DDB1/CPSF1 second beta-propeller" evidence="17">
    <location>
        <begin position="396"/>
        <end position="707"/>
    </location>
</feature>